<dbReference type="STRING" id="215637.A0A4P9ZY54"/>
<sequence>MPLSDYSPGTVCWAKLKGYPWWPARVEDQKALTTDVLRAKPKMPGVHPVFYFGSLDYGWVTDDCLDDFQTNYEKYTVKQKNRRDQQFRQALAQANDPAVLEKELRRIQRAAEQSEADDEEAGGNSQPEEEEAEAKPKKGKASGNGRFNAGTDKETGVQPDLPTPNSARRRRDRITKKDDADATKSPIATSRRSASKPESTRSDRSRRSSRRDDRNASDEDEDEFPPMPVPKRRAAATPTSRKRKSNGLAADEQEDADDNPVSLDQDTLVSPTKGRARKRPDNSRTDSPKASTMKVESETESAEHEAAPANIEPEEQVPSGEDAAPAKSPISAKEGSDSSSEESHPDFEPSSNPNIQELRARLRGHPLKECLMYYRSRLQRALLRDDQLNPKDLPMLDAIFSEIERQTLSYKLLTETKMHKVMRRITPLEHISDNPYRLCERSHALLQKWRQALSRPSHHPDGPTDAAAHSALKSPFPSPGLPHFDSTNEHHPDSVASSPSALASQKDATKPDGLTTSSPTEPNDSATATDIPSLSELKVADSVKTGTESKQSGEPMQSSISTESTENGHNGANVHTPTDHPADPQNPAAVSSVKRSSSPALSSPNTPPTSSTTHPAMKDPGQQLPPDSDKTLKGELDEPSPMDTDPSPAAAESVLSVEAKTVTTVEP</sequence>
<evidence type="ECO:0000256" key="1">
    <source>
        <dbReference type="SAM" id="MobiDB-lite"/>
    </source>
</evidence>
<feature type="compositionally biased region" description="Basic and acidic residues" evidence="1">
    <location>
        <begin position="295"/>
        <end position="306"/>
    </location>
</feature>
<dbReference type="CDD" id="cd05162">
    <property type="entry name" value="PWWP"/>
    <property type="match status" value="1"/>
</dbReference>
<proteinExistence type="predicted"/>
<dbReference type="SUPFAM" id="SSF63748">
    <property type="entry name" value="Tudor/PWWP/MBT"/>
    <property type="match status" value="1"/>
</dbReference>
<organism evidence="3 4">
    <name type="scientific">Dimargaris cristalligena</name>
    <dbReference type="NCBI Taxonomy" id="215637"/>
    <lineage>
        <taxon>Eukaryota</taxon>
        <taxon>Fungi</taxon>
        <taxon>Fungi incertae sedis</taxon>
        <taxon>Zoopagomycota</taxon>
        <taxon>Kickxellomycotina</taxon>
        <taxon>Dimargaritomycetes</taxon>
        <taxon>Dimargaritales</taxon>
        <taxon>Dimargaritaceae</taxon>
        <taxon>Dimargaris</taxon>
    </lineage>
</organism>
<gene>
    <name evidence="3" type="ORF">BJ085DRAFT_29336</name>
</gene>
<protein>
    <recommendedName>
        <fullName evidence="2">PWWP domain-containing protein</fullName>
    </recommendedName>
</protein>
<dbReference type="OrthoDB" id="62853at2759"/>
<dbReference type="InterPro" id="IPR000313">
    <property type="entry name" value="PWWP_dom"/>
</dbReference>
<dbReference type="PANTHER" id="PTHR12550">
    <property type="entry name" value="HEPATOMA-DERIVED GROWTH FACTOR-RELATED"/>
    <property type="match status" value="1"/>
</dbReference>
<feature type="region of interest" description="Disordered" evidence="1">
    <location>
        <begin position="450"/>
        <end position="667"/>
    </location>
</feature>
<dbReference type="PANTHER" id="PTHR12550:SF70">
    <property type="entry name" value="JIL-1 ANCHORING AND STABILIZING PROTEIN, ISOFORM A"/>
    <property type="match status" value="1"/>
</dbReference>
<dbReference type="Gene3D" id="2.30.30.140">
    <property type="match status" value="1"/>
</dbReference>
<evidence type="ECO:0000313" key="3">
    <source>
        <dbReference type="EMBL" id="RKP38626.1"/>
    </source>
</evidence>
<feature type="region of interest" description="Disordered" evidence="1">
    <location>
        <begin position="109"/>
        <end position="355"/>
    </location>
</feature>
<feature type="compositionally biased region" description="Low complexity" evidence="1">
    <location>
        <begin position="587"/>
        <end position="615"/>
    </location>
</feature>
<feature type="compositionally biased region" description="Basic residues" evidence="1">
    <location>
        <begin position="230"/>
        <end position="245"/>
    </location>
</feature>
<dbReference type="Proteomes" id="UP000268162">
    <property type="component" value="Unassembled WGS sequence"/>
</dbReference>
<dbReference type="Pfam" id="PF00855">
    <property type="entry name" value="PWWP"/>
    <property type="match status" value="1"/>
</dbReference>
<feature type="compositionally biased region" description="Polar residues" evidence="1">
    <location>
        <begin position="514"/>
        <end position="532"/>
    </location>
</feature>
<feature type="compositionally biased region" description="Polar residues" evidence="1">
    <location>
        <begin position="544"/>
        <end position="576"/>
    </location>
</feature>
<name>A0A4P9ZY54_9FUNG</name>
<feature type="compositionally biased region" description="Acidic residues" evidence="1">
    <location>
        <begin position="114"/>
        <end position="132"/>
    </location>
</feature>
<feature type="domain" description="PWWP" evidence="2">
    <location>
        <begin position="8"/>
        <end position="60"/>
    </location>
</feature>
<evidence type="ECO:0000259" key="2">
    <source>
        <dbReference type="PROSITE" id="PS50812"/>
    </source>
</evidence>
<feature type="compositionally biased region" description="Basic and acidic residues" evidence="1">
    <location>
        <begin position="198"/>
        <end position="217"/>
    </location>
</feature>
<keyword evidence="4" id="KW-1185">Reference proteome</keyword>
<reference evidence="4" key="1">
    <citation type="journal article" date="2018" name="Nat. Microbiol.">
        <title>Leveraging single-cell genomics to expand the fungal tree of life.</title>
        <authorList>
            <person name="Ahrendt S.R."/>
            <person name="Quandt C.A."/>
            <person name="Ciobanu D."/>
            <person name="Clum A."/>
            <person name="Salamov A."/>
            <person name="Andreopoulos B."/>
            <person name="Cheng J.F."/>
            <person name="Woyke T."/>
            <person name="Pelin A."/>
            <person name="Henrissat B."/>
            <person name="Reynolds N.K."/>
            <person name="Benny G.L."/>
            <person name="Smith M.E."/>
            <person name="James T.Y."/>
            <person name="Grigoriev I.V."/>
        </authorList>
    </citation>
    <scope>NUCLEOTIDE SEQUENCE [LARGE SCALE GENOMIC DNA]</scope>
    <source>
        <strain evidence="4">RSA 468</strain>
    </source>
</reference>
<feature type="compositionally biased region" description="Basic and acidic residues" evidence="1">
    <location>
        <begin position="627"/>
        <end position="636"/>
    </location>
</feature>
<dbReference type="PROSITE" id="PS50812">
    <property type="entry name" value="PWWP"/>
    <property type="match status" value="1"/>
</dbReference>
<dbReference type="EMBL" id="ML002346">
    <property type="protein sequence ID" value="RKP38626.1"/>
    <property type="molecule type" value="Genomic_DNA"/>
</dbReference>
<accession>A0A4P9ZY54</accession>
<evidence type="ECO:0000313" key="4">
    <source>
        <dbReference type="Proteomes" id="UP000268162"/>
    </source>
</evidence>
<dbReference type="AlphaFoldDB" id="A0A4P9ZY54"/>
<dbReference type="SMART" id="SM00293">
    <property type="entry name" value="PWWP"/>
    <property type="match status" value="1"/>
</dbReference>